<evidence type="ECO:0000313" key="3">
    <source>
        <dbReference type="Proteomes" id="UP000626109"/>
    </source>
</evidence>
<proteinExistence type="predicted"/>
<protein>
    <submittedName>
        <fullName evidence="2">Uncharacterized protein</fullName>
    </submittedName>
</protein>
<feature type="non-terminal residue" evidence="2">
    <location>
        <position position="1"/>
    </location>
</feature>
<comment type="caution">
    <text evidence="2">The sequence shown here is derived from an EMBL/GenBank/DDBJ whole genome shotgun (WGS) entry which is preliminary data.</text>
</comment>
<accession>A0A813GPX5</accession>
<name>A0A813GPX5_POLGL</name>
<evidence type="ECO:0000256" key="1">
    <source>
        <dbReference type="SAM" id="MobiDB-lite"/>
    </source>
</evidence>
<organism evidence="2 3">
    <name type="scientific">Polarella glacialis</name>
    <name type="common">Dinoflagellate</name>
    <dbReference type="NCBI Taxonomy" id="89957"/>
    <lineage>
        <taxon>Eukaryota</taxon>
        <taxon>Sar</taxon>
        <taxon>Alveolata</taxon>
        <taxon>Dinophyceae</taxon>
        <taxon>Suessiales</taxon>
        <taxon>Suessiaceae</taxon>
        <taxon>Polarella</taxon>
    </lineage>
</organism>
<gene>
    <name evidence="2" type="ORF">PGLA2088_LOCUS808</name>
</gene>
<sequence>VHIKVHKHILLPPVPSFTRSLAGRLSSLHYWATHSTSHLLLLRGRDDIALPSAPERNHLLYVDIVTSERFRGAKNPTPTMPSAATKPLNFQLLVFLTAFVLGQLRADAAPVDWRLDAFGVSTPGRGTATLTGQVQVNIDGVEASPMDPRNLGADATDDTSSGGKPCQHRNTASSLMAVAGVGFLAGGALTIRGPVASALLTSM</sequence>
<evidence type="ECO:0000313" key="2">
    <source>
        <dbReference type="EMBL" id="CAE8629170.1"/>
    </source>
</evidence>
<feature type="region of interest" description="Disordered" evidence="1">
    <location>
        <begin position="142"/>
        <end position="168"/>
    </location>
</feature>
<dbReference type="Proteomes" id="UP000626109">
    <property type="component" value="Unassembled WGS sequence"/>
</dbReference>
<dbReference type="EMBL" id="CAJNNW010000569">
    <property type="protein sequence ID" value="CAE8629170.1"/>
    <property type="molecule type" value="Genomic_DNA"/>
</dbReference>
<reference evidence="2" key="1">
    <citation type="submission" date="2021-02" db="EMBL/GenBank/DDBJ databases">
        <authorList>
            <person name="Dougan E. K."/>
            <person name="Rhodes N."/>
            <person name="Thang M."/>
            <person name="Chan C."/>
        </authorList>
    </citation>
    <scope>NUCLEOTIDE SEQUENCE</scope>
</reference>
<dbReference type="AlphaFoldDB" id="A0A813GPX5"/>
<feature type="compositionally biased region" description="Polar residues" evidence="1">
    <location>
        <begin position="158"/>
        <end position="168"/>
    </location>
</feature>